<accession>A0A1H3B3U7</accession>
<keyword evidence="5" id="KW-1185">Reference proteome</keyword>
<dbReference type="GO" id="GO:0008080">
    <property type="term" value="F:N-acetyltransferase activity"/>
    <property type="evidence" value="ECO:0007669"/>
    <property type="project" value="TreeGrafter"/>
</dbReference>
<evidence type="ECO:0000313" key="5">
    <source>
        <dbReference type="Proteomes" id="UP000198539"/>
    </source>
</evidence>
<dbReference type="InterPro" id="IPR000182">
    <property type="entry name" value="GNAT_dom"/>
</dbReference>
<dbReference type="EMBL" id="FNOM01000007">
    <property type="protein sequence ID" value="SDX36074.1"/>
    <property type="molecule type" value="Genomic_DNA"/>
</dbReference>
<dbReference type="GO" id="GO:0005840">
    <property type="term" value="C:ribosome"/>
    <property type="evidence" value="ECO:0007669"/>
    <property type="project" value="UniProtKB-KW"/>
</dbReference>
<name>A0A1H3B3U7_9RHOB</name>
<dbReference type="InterPro" id="IPR051016">
    <property type="entry name" value="Diverse_Substrate_AcTransf"/>
</dbReference>
<keyword evidence="4" id="KW-0689">Ribosomal protein</keyword>
<evidence type="ECO:0000256" key="1">
    <source>
        <dbReference type="ARBA" id="ARBA00022679"/>
    </source>
</evidence>
<dbReference type="PANTHER" id="PTHR10545:SF42">
    <property type="entry name" value="ACETYLTRANSFERASE"/>
    <property type="match status" value="1"/>
</dbReference>
<dbReference type="Gene3D" id="3.40.630.30">
    <property type="match status" value="1"/>
</dbReference>
<keyword evidence="1" id="KW-0808">Transferase</keyword>
<reference evidence="4 5" key="1">
    <citation type="submission" date="2016-10" db="EMBL/GenBank/DDBJ databases">
        <authorList>
            <person name="de Groot N.N."/>
        </authorList>
    </citation>
    <scope>NUCLEOTIDE SEQUENCE [LARGE SCALE GENOMIC DNA]</scope>
    <source>
        <strain evidence="4 5">CGMCC 1.8894</strain>
    </source>
</reference>
<evidence type="ECO:0000259" key="3">
    <source>
        <dbReference type="PROSITE" id="PS51186"/>
    </source>
</evidence>
<keyword evidence="4" id="KW-0687">Ribonucleoprotein</keyword>
<dbReference type="AlphaFoldDB" id="A0A1H3B3U7"/>
<gene>
    <name evidence="4" type="ORF">SAMN04488238_107226</name>
</gene>
<protein>
    <submittedName>
        <fullName evidence="4">Ribosomal protein S18 acetylase RimI</fullName>
    </submittedName>
</protein>
<dbReference type="OrthoDB" id="9805924at2"/>
<proteinExistence type="predicted"/>
<dbReference type="PROSITE" id="PS51186">
    <property type="entry name" value="GNAT"/>
    <property type="match status" value="1"/>
</dbReference>
<dbReference type="CDD" id="cd04301">
    <property type="entry name" value="NAT_SF"/>
    <property type="match status" value="1"/>
</dbReference>
<evidence type="ECO:0000313" key="4">
    <source>
        <dbReference type="EMBL" id="SDX36074.1"/>
    </source>
</evidence>
<keyword evidence="2" id="KW-0012">Acyltransferase</keyword>
<dbReference type="Pfam" id="PF00583">
    <property type="entry name" value="Acetyltransf_1"/>
    <property type="match status" value="1"/>
</dbReference>
<evidence type="ECO:0000256" key="2">
    <source>
        <dbReference type="ARBA" id="ARBA00023315"/>
    </source>
</evidence>
<dbReference type="PANTHER" id="PTHR10545">
    <property type="entry name" value="DIAMINE N-ACETYLTRANSFERASE"/>
    <property type="match status" value="1"/>
</dbReference>
<sequence>MENEIHVRDVIESDFSQWRLLWEQYNAFYGRTGATALSDEIVMTAWRRLLDPREPVHCLIAEYEDQLVGLAHFIFHRNMITIENTCYLQDLFSIASMRGKGIGRRLIAESYERSKTSGANGVYWHTHSSNQTAMRLYDTVATNTEFVVYRKSL</sequence>
<dbReference type="RefSeq" id="WP_092890532.1">
    <property type="nucleotide sequence ID" value="NZ_CP061498.1"/>
</dbReference>
<dbReference type="Proteomes" id="UP000198539">
    <property type="component" value="Unassembled WGS sequence"/>
</dbReference>
<dbReference type="InterPro" id="IPR016181">
    <property type="entry name" value="Acyl_CoA_acyltransferase"/>
</dbReference>
<feature type="domain" description="N-acetyltransferase" evidence="3">
    <location>
        <begin position="5"/>
        <end position="153"/>
    </location>
</feature>
<dbReference type="SUPFAM" id="SSF55729">
    <property type="entry name" value="Acyl-CoA N-acyltransferases (Nat)"/>
    <property type="match status" value="1"/>
</dbReference>
<organism evidence="4 5">
    <name type="scientific">Roseicitreum antarcticum</name>
    <dbReference type="NCBI Taxonomy" id="564137"/>
    <lineage>
        <taxon>Bacteria</taxon>
        <taxon>Pseudomonadati</taxon>
        <taxon>Pseudomonadota</taxon>
        <taxon>Alphaproteobacteria</taxon>
        <taxon>Rhodobacterales</taxon>
        <taxon>Paracoccaceae</taxon>
        <taxon>Roseicitreum</taxon>
    </lineage>
</organism>